<evidence type="ECO:0008006" key="3">
    <source>
        <dbReference type="Google" id="ProtNLM"/>
    </source>
</evidence>
<accession>A0ABR7TIY6</accession>
<keyword evidence="2" id="KW-1185">Reference proteome</keyword>
<dbReference type="PROSITE" id="PS51257">
    <property type="entry name" value="PROKAR_LIPOPROTEIN"/>
    <property type="match status" value="1"/>
</dbReference>
<evidence type="ECO:0000313" key="1">
    <source>
        <dbReference type="EMBL" id="MBC9929442.1"/>
    </source>
</evidence>
<dbReference type="RefSeq" id="WP_188086570.1">
    <property type="nucleotide sequence ID" value="NZ_JACVFC010000001.1"/>
</dbReference>
<evidence type="ECO:0000313" key="2">
    <source>
        <dbReference type="Proteomes" id="UP000659124"/>
    </source>
</evidence>
<protein>
    <recommendedName>
        <fullName evidence="3">Lipoprotein</fullName>
    </recommendedName>
</protein>
<name>A0ABR7TIY6_9BACT</name>
<organism evidence="1 2">
    <name type="scientific">Chitinophaga qingshengii</name>
    <dbReference type="NCBI Taxonomy" id="1569794"/>
    <lineage>
        <taxon>Bacteria</taxon>
        <taxon>Pseudomonadati</taxon>
        <taxon>Bacteroidota</taxon>
        <taxon>Chitinophagia</taxon>
        <taxon>Chitinophagales</taxon>
        <taxon>Chitinophagaceae</taxon>
        <taxon>Chitinophaga</taxon>
    </lineage>
</organism>
<comment type="caution">
    <text evidence="1">The sequence shown here is derived from an EMBL/GenBank/DDBJ whole genome shotgun (WGS) entry which is preliminary data.</text>
</comment>
<dbReference type="Proteomes" id="UP000659124">
    <property type="component" value="Unassembled WGS sequence"/>
</dbReference>
<dbReference type="EMBL" id="JACVFC010000001">
    <property type="protein sequence ID" value="MBC9929442.1"/>
    <property type="molecule type" value="Genomic_DNA"/>
</dbReference>
<sequence length="197" mass="22419">MYRITFYGVMCLLLMMTGACNIRTDLYQYYWTMDVNSSLAFKKHVTDTDPVTGLPRKMVDRVGDYRYGGLLLTDDSDNVHGWDKNISFLFEDEARTNKAGVEMTETNRVASPRNAEIVSQLQTLMGTNADHYTEGNNRVYLWKDKPRKGQVVLLSQIRGDNYTISRLLMIKQSVVIPATGINVLDKLLRPLTAAKQP</sequence>
<proteinExistence type="predicted"/>
<reference evidence="1 2" key="1">
    <citation type="submission" date="2020-09" db="EMBL/GenBank/DDBJ databases">
        <title>Genome sequences of type strains of Chitinophaga qingshengii and Chitinophaga varians.</title>
        <authorList>
            <person name="Kittiwongwattana C."/>
        </authorList>
    </citation>
    <scope>NUCLEOTIDE SEQUENCE [LARGE SCALE GENOMIC DNA]</scope>
    <source>
        <strain evidence="1 2">JCM 30026</strain>
    </source>
</reference>
<gene>
    <name evidence="1" type="ORF">ICL07_03595</name>
</gene>